<dbReference type="AlphaFoldDB" id="A0A8K0K7U1"/>
<proteinExistence type="predicted"/>
<comment type="caution">
    <text evidence="2">The sequence shown here is derived from an EMBL/GenBank/DDBJ whole genome shotgun (WGS) entry which is preliminary data.</text>
</comment>
<gene>
    <name evidence="2" type="ORF">J437_LFUL008452</name>
</gene>
<keyword evidence="3" id="KW-1185">Reference proteome</keyword>
<name>A0A8K0K7U1_LADFU</name>
<protein>
    <submittedName>
        <fullName evidence="2">Uncharacterized protein</fullName>
    </submittedName>
</protein>
<feature type="compositionally biased region" description="Pro residues" evidence="1">
    <location>
        <begin position="102"/>
        <end position="111"/>
    </location>
</feature>
<reference evidence="2" key="2">
    <citation type="submission" date="2017-10" db="EMBL/GenBank/DDBJ databases">
        <title>Ladona fulva Genome sequencing and assembly.</title>
        <authorList>
            <person name="Murali S."/>
            <person name="Richards S."/>
            <person name="Bandaranaike D."/>
            <person name="Bellair M."/>
            <person name="Blankenburg K."/>
            <person name="Chao H."/>
            <person name="Dinh H."/>
            <person name="Doddapaneni H."/>
            <person name="Dugan-Rocha S."/>
            <person name="Elkadiri S."/>
            <person name="Gnanaolivu R."/>
            <person name="Hernandez B."/>
            <person name="Skinner E."/>
            <person name="Javaid M."/>
            <person name="Lee S."/>
            <person name="Li M."/>
            <person name="Ming W."/>
            <person name="Munidasa M."/>
            <person name="Muniz J."/>
            <person name="Nguyen L."/>
            <person name="Hughes D."/>
            <person name="Osuji N."/>
            <person name="Pu L.-L."/>
            <person name="Puazo M."/>
            <person name="Qu C."/>
            <person name="Quiroz J."/>
            <person name="Raj R."/>
            <person name="Weissenberger G."/>
            <person name="Xin Y."/>
            <person name="Zou X."/>
            <person name="Han Y."/>
            <person name="Worley K."/>
            <person name="Muzny D."/>
            <person name="Gibbs R."/>
        </authorList>
    </citation>
    <scope>NUCLEOTIDE SEQUENCE</scope>
    <source>
        <strain evidence="2">Sampled in the wild</strain>
    </source>
</reference>
<evidence type="ECO:0000313" key="3">
    <source>
        <dbReference type="Proteomes" id="UP000792457"/>
    </source>
</evidence>
<reference evidence="2" key="1">
    <citation type="submission" date="2013-04" db="EMBL/GenBank/DDBJ databases">
        <authorList>
            <person name="Qu J."/>
            <person name="Murali S.C."/>
            <person name="Bandaranaike D."/>
            <person name="Bellair M."/>
            <person name="Blankenburg K."/>
            <person name="Chao H."/>
            <person name="Dinh H."/>
            <person name="Doddapaneni H."/>
            <person name="Downs B."/>
            <person name="Dugan-Rocha S."/>
            <person name="Elkadiri S."/>
            <person name="Gnanaolivu R.D."/>
            <person name="Hernandez B."/>
            <person name="Javaid M."/>
            <person name="Jayaseelan J.C."/>
            <person name="Lee S."/>
            <person name="Li M."/>
            <person name="Ming W."/>
            <person name="Munidasa M."/>
            <person name="Muniz J."/>
            <person name="Nguyen L."/>
            <person name="Ongeri F."/>
            <person name="Osuji N."/>
            <person name="Pu L.-L."/>
            <person name="Puazo M."/>
            <person name="Qu C."/>
            <person name="Quiroz J."/>
            <person name="Raj R."/>
            <person name="Weissenberger G."/>
            <person name="Xin Y."/>
            <person name="Zou X."/>
            <person name="Han Y."/>
            <person name="Richards S."/>
            <person name="Worley K."/>
            <person name="Muzny D."/>
            <person name="Gibbs R."/>
        </authorList>
    </citation>
    <scope>NUCLEOTIDE SEQUENCE</scope>
    <source>
        <strain evidence="2">Sampled in the wild</strain>
    </source>
</reference>
<dbReference type="EMBL" id="KZ308458">
    <property type="protein sequence ID" value="KAG8230011.1"/>
    <property type="molecule type" value="Genomic_DNA"/>
</dbReference>
<dbReference type="Proteomes" id="UP000792457">
    <property type="component" value="Unassembled WGS sequence"/>
</dbReference>
<feature type="region of interest" description="Disordered" evidence="1">
    <location>
        <begin position="128"/>
        <end position="147"/>
    </location>
</feature>
<feature type="region of interest" description="Disordered" evidence="1">
    <location>
        <begin position="68"/>
        <end position="111"/>
    </location>
</feature>
<evidence type="ECO:0000256" key="1">
    <source>
        <dbReference type="SAM" id="MobiDB-lite"/>
    </source>
</evidence>
<organism evidence="2 3">
    <name type="scientific">Ladona fulva</name>
    <name type="common">Scarce chaser dragonfly</name>
    <name type="synonym">Libellula fulva</name>
    <dbReference type="NCBI Taxonomy" id="123851"/>
    <lineage>
        <taxon>Eukaryota</taxon>
        <taxon>Metazoa</taxon>
        <taxon>Ecdysozoa</taxon>
        <taxon>Arthropoda</taxon>
        <taxon>Hexapoda</taxon>
        <taxon>Insecta</taxon>
        <taxon>Pterygota</taxon>
        <taxon>Palaeoptera</taxon>
        <taxon>Odonata</taxon>
        <taxon>Epiprocta</taxon>
        <taxon>Anisoptera</taxon>
        <taxon>Libelluloidea</taxon>
        <taxon>Libellulidae</taxon>
        <taxon>Ladona</taxon>
    </lineage>
</organism>
<evidence type="ECO:0000313" key="2">
    <source>
        <dbReference type="EMBL" id="KAG8230011.1"/>
    </source>
</evidence>
<sequence>MQTALQSPVGGNQMKDPRWIEAESGSQFARHEAVSFGSKSLSAILGAFRPTTPNFPIHFRSYHRSSSPLVLLSSPTPPDSSSPSHGDTSDVYRRKNSLPVPARSPCPSPPPFLPNLWYAVSKLEKDIGGESPVPSANEEDAENGLTTPQFGVEIIETGV</sequence>
<accession>A0A8K0K7U1</accession>